<dbReference type="GO" id="GO:0016020">
    <property type="term" value="C:membrane"/>
    <property type="evidence" value="ECO:0007669"/>
    <property type="project" value="UniProtKB-SubCell"/>
</dbReference>
<dbReference type="InterPro" id="IPR045063">
    <property type="entry name" value="Dynamin_N"/>
</dbReference>
<dbReference type="Proteomes" id="UP000199611">
    <property type="component" value="Unassembled WGS sequence"/>
</dbReference>
<accession>A0A1I4SFZ1</accession>
<dbReference type="GO" id="GO:0005525">
    <property type="term" value="F:GTP binding"/>
    <property type="evidence" value="ECO:0007669"/>
    <property type="project" value="UniProtKB-KW"/>
</dbReference>
<dbReference type="AlphaFoldDB" id="A0A1I4SFZ1"/>
<dbReference type="SUPFAM" id="SSF52540">
    <property type="entry name" value="P-loop containing nucleoside triphosphate hydrolases"/>
    <property type="match status" value="1"/>
</dbReference>
<comment type="subcellular location">
    <subcellularLocation>
        <location evidence="1">Membrane</location>
    </subcellularLocation>
</comment>
<evidence type="ECO:0000256" key="5">
    <source>
        <dbReference type="ARBA" id="ARBA00023136"/>
    </source>
</evidence>
<sequence>MANSYNALKNQFFSILESLKGHIDKLSATGIATEKEVKEWNSYIGFAGDTFSDSRFRIAVVGSVKSGKSTLINALLGDDLLKRGAGIVTAFVTRVISDEKPEAVIQLKSLDQVDGEVRRIVKGLSGVASFFGEIRDFDIRRQKDREVLAKALNAFAEADLSHEGRRNLLLLKAYLEGYESLESVLKDQPVIKLKGSELVRHREYVGRESHAVYVRNVELRYPGGWIERDVEIADCQGSDAPNPLHYALLQEYLYTAHAIVYVISSRIGLREADFKLLEFIRSLSMMESTVFVLNVDMDVHPSSEDLIGLEERVRKELALFESRPQVFTFSALAELIERSGGSVSESRRLSLWKETTPELLKISNKGFSLFRGELTGIVARGKALVIDTGVTRARLVGASVLDFIRTRKSLLKGDFREKKQVISEIEKRQHDVVSAMNMLESMISGLRNSLVAECDKAIQKFFDLKYGPVVSDTVRMIENYRIEESFETRLKDLKGLITALYDFYIHFRADLARFVIDKVNVRIMTFAREQEDFVRYRLSEAARGFWSLLKVPLEDYRNALRGLGVTLTEGEELSMDRWSPSWNVSPPNFGLLADDYVLAKGVLYAKYGLGRMARLWNRLKKLLRAHRTDKEALLREDNLLEAVSLVKRQAREEVLYAFRDYRQNFRFGYVHRLIDEGIASLLREFTMRVETVKVNLERLEQLKVEEENKQHSLDALLDETESAVSGILEGLDRIRMEAGCLSPEAKELCFHVQASNRGEGR</sequence>
<organism evidence="8 9">
    <name type="scientific">Thermodesulforhabdus norvegica</name>
    <dbReference type="NCBI Taxonomy" id="39841"/>
    <lineage>
        <taxon>Bacteria</taxon>
        <taxon>Pseudomonadati</taxon>
        <taxon>Thermodesulfobacteriota</taxon>
        <taxon>Syntrophobacteria</taxon>
        <taxon>Syntrophobacterales</taxon>
        <taxon>Thermodesulforhabdaceae</taxon>
        <taxon>Thermodesulforhabdus</taxon>
    </lineage>
</organism>
<evidence type="ECO:0000313" key="9">
    <source>
        <dbReference type="Proteomes" id="UP000199611"/>
    </source>
</evidence>
<protein>
    <submittedName>
        <fullName evidence="8">Dynamin family protein</fullName>
    </submittedName>
</protein>
<evidence type="ECO:0000256" key="1">
    <source>
        <dbReference type="ARBA" id="ARBA00004370"/>
    </source>
</evidence>
<keyword evidence="4" id="KW-0342">GTP-binding</keyword>
<dbReference type="Gene3D" id="3.40.50.300">
    <property type="entry name" value="P-loop containing nucleotide triphosphate hydrolases"/>
    <property type="match status" value="2"/>
</dbReference>
<keyword evidence="2" id="KW-0547">Nucleotide-binding</keyword>
<evidence type="ECO:0000259" key="7">
    <source>
        <dbReference type="Pfam" id="PF00350"/>
    </source>
</evidence>
<proteinExistence type="predicted"/>
<dbReference type="PANTHER" id="PTHR10465:SF0">
    <property type="entry name" value="SARCALUMENIN"/>
    <property type="match status" value="1"/>
</dbReference>
<gene>
    <name evidence="8" type="ORF">SAMN05660836_00936</name>
</gene>
<dbReference type="OrthoDB" id="5409226at2"/>
<keyword evidence="9" id="KW-1185">Reference proteome</keyword>
<reference evidence="8 9" key="1">
    <citation type="submission" date="2016-10" db="EMBL/GenBank/DDBJ databases">
        <authorList>
            <person name="de Groot N.N."/>
        </authorList>
    </citation>
    <scope>NUCLEOTIDE SEQUENCE [LARGE SCALE GENOMIC DNA]</scope>
    <source>
        <strain evidence="8 9">DSM 9990</strain>
    </source>
</reference>
<feature type="domain" description="Dynamin N-terminal" evidence="7">
    <location>
        <begin position="58"/>
        <end position="274"/>
    </location>
</feature>
<evidence type="ECO:0000256" key="6">
    <source>
        <dbReference type="SAM" id="Coils"/>
    </source>
</evidence>
<dbReference type="GO" id="GO:0003924">
    <property type="term" value="F:GTPase activity"/>
    <property type="evidence" value="ECO:0007669"/>
    <property type="project" value="InterPro"/>
</dbReference>
<evidence type="ECO:0000256" key="2">
    <source>
        <dbReference type="ARBA" id="ARBA00022741"/>
    </source>
</evidence>
<keyword evidence="6" id="KW-0175">Coiled coil</keyword>
<dbReference type="PANTHER" id="PTHR10465">
    <property type="entry name" value="TRANSMEMBRANE GTPASE FZO1"/>
    <property type="match status" value="1"/>
</dbReference>
<dbReference type="STRING" id="39841.SAMN05660836_00936"/>
<keyword evidence="5" id="KW-0472">Membrane</keyword>
<dbReference type="Pfam" id="PF00350">
    <property type="entry name" value="Dynamin_N"/>
    <property type="match status" value="1"/>
</dbReference>
<dbReference type="InterPro" id="IPR027417">
    <property type="entry name" value="P-loop_NTPase"/>
</dbReference>
<feature type="coiled-coil region" evidence="6">
    <location>
        <begin position="682"/>
        <end position="719"/>
    </location>
</feature>
<keyword evidence="3" id="KW-0378">Hydrolase</keyword>
<name>A0A1I4SFZ1_9BACT</name>
<dbReference type="EMBL" id="FOUU01000002">
    <property type="protein sequence ID" value="SFM63203.1"/>
    <property type="molecule type" value="Genomic_DNA"/>
</dbReference>
<evidence type="ECO:0000256" key="4">
    <source>
        <dbReference type="ARBA" id="ARBA00023134"/>
    </source>
</evidence>
<dbReference type="RefSeq" id="WP_093393849.1">
    <property type="nucleotide sequence ID" value="NZ_FOUU01000002.1"/>
</dbReference>
<evidence type="ECO:0000256" key="3">
    <source>
        <dbReference type="ARBA" id="ARBA00022801"/>
    </source>
</evidence>
<evidence type="ECO:0000313" key="8">
    <source>
        <dbReference type="EMBL" id="SFM63203.1"/>
    </source>
</evidence>
<dbReference type="InterPro" id="IPR027094">
    <property type="entry name" value="Mitofusin_fam"/>
</dbReference>